<evidence type="ECO:0000256" key="5">
    <source>
        <dbReference type="ARBA" id="ARBA00022857"/>
    </source>
</evidence>
<keyword evidence="3" id="KW-0285">Flavoprotein</keyword>
<gene>
    <name evidence="7" type="ORF">GCM10009710_31990</name>
</gene>
<dbReference type="Proteomes" id="UP001501057">
    <property type="component" value="Unassembled WGS sequence"/>
</dbReference>
<comment type="similarity">
    <text evidence="1">Belongs to the FMO family.</text>
</comment>
<keyword evidence="6" id="KW-0560">Oxidoreductase</keyword>
<dbReference type="EMBL" id="BAAAME010000005">
    <property type="protein sequence ID" value="GAA1749618.1"/>
    <property type="molecule type" value="Genomic_DNA"/>
</dbReference>
<dbReference type="RefSeq" id="WP_344203403.1">
    <property type="nucleotide sequence ID" value="NZ_BAAAME010000005.1"/>
</dbReference>
<dbReference type="InterPro" id="IPR000960">
    <property type="entry name" value="Flavin_mOase"/>
</dbReference>
<evidence type="ECO:0000256" key="6">
    <source>
        <dbReference type="ARBA" id="ARBA00023002"/>
    </source>
</evidence>
<reference evidence="7 8" key="1">
    <citation type="journal article" date="2019" name="Int. J. Syst. Evol. Microbiol.">
        <title>The Global Catalogue of Microorganisms (GCM) 10K type strain sequencing project: providing services to taxonomists for standard genome sequencing and annotation.</title>
        <authorList>
            <consortium name="The Broad Institute Genomics Platform"/>
            <consortium name="The Broad Institute Genome Sequencing Center for Infectious Disease"/>
            <person name="Wu L."/>
            <person name="Ma J."/>
        </authorList>
    </citation>
    <scope>NUCLEOTIDE SEQUENCE [LARGE SCALE GENOMIC DNA]</scope>
    <source>
        <strain evidence="7 8">JCM 13518</strain>
    </source>
</reference>
<evidence type="ECO:0000256" key="2">
    <source>
        <dbReference type="ARBA" id="ARBA00010139"/>
    </source>
</evidence>
<evidence type="ECO:0000313" key="7">
    <source>
        <dbReference type="EMBL" id="GAA1749618.1"/>
    </source>
</evidence>
<dbReference type="InterPro" id="IPR036188">
    <property type="entry name" value="FAD/NAD-bd_sf"/>
</dbReference>
<comment type="similarity">
    <text evidence="2">Belongs to the FAD-binding monooxygenase family.</text>
</comment>
<evidence type="ECO:0000256" key="1">
    <source>
        <dbReference type="ARBA" id="ARBA00009183"/>
    </source>
</evidence>
<dbReference type="Pfam" id="PF00743">
    <property type="entry name" value="FMO-like"/>
    <property type="match status" value="1"/>
</dbReference>
<comment type="caution">
    <text evidence="7">The sequence shown here is derived from an EMBL/GenBank/DDBJ whole genome shotgun (WGS) entry which is preliminary data.</text>
</comment>
<name>A0ABN2K6X3_9ACTN</name>
<dbReference type="PANTHER" id="PTHR23023">
    <property type="entry name" value="DIMETHYLANILINE MONOOXYGENASE"/>
    <property type="match status" value="1"/>
</dbReference>
<accession>A0ABN2K6X3</accession>
<dbReference type="PRINTS" id="PR00370">
    <property type="entry name" value="FMOXYGENASE"/>
</dbReference>
<dbReference type="InterPro" id="IPR020946">
    <property type="entry name" value="Flavin_mOase-like"/>
</dbReference>
<keyword evidence="4" id="KW-0274">FAD</keyword>
<dbReference type="SUPFAM" id="SSF51905">
    <property type="entry name" value="FAD/NAD(P)-binding domain"/>
    <property type="match status" value="2"/>
</dbReference>
<evidence type="ECO:0000256" key="3">
    <source>
        <dbReference type="ARBA" id="ARBA00022630"/>
    </source>
</evidence>
<keyword evidence="8" id="KW-1185">Reference proteome</keyword>
<evidence type="ECO:0000256" key="4">
    <source>
        <dbReference type="ARBA" id="ARBA00022827"/>
    </source>
</evidence>
<keyword evidence="5" id="KW-0521">NADP</keyword>
<proteinExistence type="inferred from homology"/>
<dbReference type="Gene3D" id="3.50.50.60">
    <property type="entry name" value="FAD/NAD(P)-binding domain"/>
    <property type="match status" value="1"/>
</dbReference>
<sequence length="440" mass="49248">MASTTPAIHRPREADTNRRVCVIGAGFSGLGVAQALQRDGMAFDLVEATGAVGGNWSHGVYDSSHLISSKRSTAYREYPMPREWATFAPRENMREYFNSYADHFGLRDHIEFDKEVARLEPLGVEGGDGWTVDFVDGESRTYDAVVVANGHDWSPHVPTYPGTFTGEQLHSKQYFRPGDVKGERVLVVGAGNSAVDIAVELSATRQVDTSMRRTYWFLPKTIGGIPTAELDRWYIPEWLQRPMMKLALRIHPGPMSRYGLPAPKHDMFATSPTVNETFLAALSHGDLRYRPGIERLDGDTVHFADGTSGQYDTIVWGTGFHVDFPFLDEKYVPRGDDGKPVLAARMVPANDLRNLYMFGVIFPRTGGGPLISRAGPVLAGAIRWQWMVDYPISRKVGIIQKPTSQMTIGAGHLTRRLWIGRRYVALRLRLARFRRPRRSA</sequence>
<evidence type="ECO:0000313" key="8">
    <source>
        <dbReference type="Proteomes" id="UP001501057"/>
    </source>
</evidence>
<organism evidence="7 8">
    <name type="scientific">Aeromicrobium alkaliterrae</name>
    <dbReference type="NCBI Taxonomy" id="302168"/>
    <lineage>
        <taxon>Bacteria</taxon>
        <taxon>Bacillati</taxon>
        <taxon>Actinomycetota</taxon>
        <taxon>Actinomycetes</taxon>
        <taxon>Propionibacteriales</taxon>
        <taxon>Nocardioidaceae</taxon>
        <taxon>Aeromicrobium</taxon>
    </lineage>
</organism>
<dbReference type="InterPro" id="IPR050346">
    <property type="entry name" value="FMO-like"/>
</dbReference>
<protein>
    <submittedName>
        <fullName evidence="7">NAD(P)-binding domain-containing protein</fullName>
    </submittedName>
</protein>